<reference evidence="9" key="1">
    <citation type="journal article" date="2019" name="Int. J. Syst. Evol. Microbiol.">
        <title>The Global Catalogue of Microorganisms (GCM) 10K type strain sequencing project: providing services to taxonomists for standard genome sequencing and annotation.</title>
        <authorList>
            <consortium name="The Broad Institute Genomics Platform"/>
            <consortium name="The Broad Institute Genome Sequencing Center for Infectious Disease"/>
            <person name="Wu L."/>
            <person name="Ma J."/>
        </authorList>
    </citation>
    <scope>NUCLEOTIDE SEQUENCE [LARGE SCALE GENOMIC DNA]</scope>
    <source>
        <strain evidence="9">JCM 17224</strain>
    </source>
</reference>
<feature type="transmembrane region" description="Helical" evidence="6">
    <location>
        <begin position="115"/>
        <end position="142"/>
    </location>
</feature>
<dbReference type="InterPro" id="IPR005275">
    <property type="entry name" value="Lfuc_symporter_FucP"/>
</dbReference>
<dbReference type="Gene3D" id="1.20.1250.20">
    <property type="entry name" value="MFS general substrate transporter like domains"/>
    <property type="match status" value="2"/>
</dbReference>
<feature type="transmembrane region" description="Helical" evidence="6">
    <location>
        <begin position="375"/>
        <end position="395"/>
    </location>
</feature>
<feature type="transmembrane region" description="Helical" evidence="6">
    <location>
        <begin position="89"/>
        <end position="109"/>
    </location>
</feature>
<accession>A0ABP7RY11</accession>
<evidence type="ECO:0000256" key="3">
    <source>
        <dbReference type="ARBA" id="ARBA00022692"/>
    </source>
</evidence>
<dbReference type="PROSITE" id="PS50850">
    <property type="entry name" value="MFS"/>
    <property type="match status" value="1"/>
</dbReference>
<proteinExistence type="predicted"/>
<dbReference type="Proteomes" id="UP001500567">
    <property type="component" value="Unassembled WGS sequence"/>
</dbReference>
<evidence type="ECO:0000256" key="1">
    <source>
        <dbReference type="ARBA" id="ARBA00004429"/>
    </source>
</evidence>
<evidence type="ECO:0000256" key="6">
    <source>
        <dbReference type="SAM" id="Phobius"/>
    </source>
</evidence>
<sequence>MQPAATVVSAPPSAPFTERRYLVTLAFVTSLFMLWGIAITMGDVLNRHFQNVLHVSKAQSGLVQFSIFGAYAVMGIPAGLFMKRFGYKSGVLLGLALYAFGAFLFVPAANAGSFVFFRGALFVLACGLATLEAVAHPFVAGLGDPRTSDQRINFAQSFNGLGAVVGPLIGGYFILRAGQEHSNDLESVKLLYQIIGSVILVIAGAFFFVQVPPVQDAHAAVVPGAEAGGYAEAPPRTDQAQGRSLLHYPHFVWAVVAQFFCVAAQGGTWAFFINYGIEKMGFLAEKASYYFALSMVLMMVGRFIGTFLMRYIAPNKLLAAFALGSIVMCLLVAQSMGWPSFIALLMLNFFFSIMFPTIFSLGLKDLGARTQQGSSFLVMGVVGGAVFPPIMGLVANHDVATAYYLPIICYAVIFLFGARLYRVR</sequence>
<comment type="subcellular location">
    <subcellularLocation>
        <location evidence="1">Cell inner membrane</location>
        <topology evidence="1">Multi-pass membrane protein</topology>
    </subcellularLocation>
</comment>
<comment type="caution">
    <text evidence="8">The sequence shown here is derived from an EMBL/GenBank/DDBJ whole genome shotgun (WGS) entry which is preliminary data.</text>
</comment>
<organism evidence="8 9">
    <name type="scientific">Hymenobacter fastidiosus</name>
    <dbReference type="NCBI Taxonomy" id="486264"/>
    <lineage>
        <taxon>Bacteria</taxon>
        <taxon>Pseudomonadati</taxon>
        <taxon>Bacteroidota</taxon>
        <taxon>Cytophagia</taxon>
        <taxon>Cytophagales</taxon>
        <taxon>Hymenobacteraceae</taxon>
        <taxon>Hymenobacter</taxon>
    </lineage>
</organism>
<evidence type="ECO:0000256" key="5">
    <source>
        <dbReference type="ARBA" id="ARBA00023136"/>
    </source>
</evidence>
<keyword evidence="9" id="KW-1185">Reference proteome</keyword>
<feature type="transmembrane region" description="Helical" evidence="6">
    <location>
        <begin position="251"/>
        <end position="275"/>
    </location>
</feature>
<evidence type="ECO:0000259" key="7">
    <source>
        <dbReference type="PROSITE" id="PS50850"/>
    </source>
</evidence>
<evidence type="ECO:0000313" key="9">
    <source>
        <dbReference type="Proteomes" id="UP001500567"/>
    </source>
</evidence>
<dbReference type="InterPro" id="IPR011701">
    <property type="entry name" value="MFS"/>
</dbReference>
<feature type="transmembrane region" description="Helical" evidence="6">
    <location>
        <begin position="317"/>
        <end position="335"/>
    </location>
</feature>
<dbReference type="Pfam" id="PF07690">
    <property type="entry name" value="MFS_1"/>
    <property type="match status" value="1"/>
</dbReference>
<dbReference type="InterPro" id="IPR050375">
    <property type="entry name" value="MFS_TsgA-like"/>
</dbReference>
<feature type="transmembrane region" description="Helical" evidence="6">
    <location>
        <begin position="21"/>
        <end position="42"/>
    </location>
</feature>
<keyword evidence="3 6" id="KW-0812">Transmembrane</keyword>
<gene>
    <name evidence="8" type="primary">fucP_2</name>
    <name evidence="8" type="ORF">GCM10022408_14440</name>
</gene>
<evidence type="ECO:0000313" key="8">
    <source>
        <dbReference type="EMBL" id="GAA4003890.1"/>
    </source>
</evidence>
<feature type="transmembrane region" description="Helical" evidence="6">
    <location>
        <begin position="401"/>
        <end position="421"/>
    </location>
</feature>
<feature type="domain" description="Major facilitator superfamily (MFS) profile" evidence="7">
    <location>
        <begin position="22"/>
        <end position="424"/>
    </location>
</feature>
<evidence type="ECO:0000256" key="4">
    <source>
        <dbReference type="ARBA" id="ARBA00022989"/>
    </source>
</evidence>
<dbReference type="EMBL" id="BAABDJ010000007">
    <property type="protein sequence ID" value="GAA4003890.1"/>
    <property type="molecule type" value="Genomic_DNA"/>
</dbReference>
<feature type="transmembrane region" description="Helical" evidence="6">
    <location>
        <begin position="341"/>
        <end position="363"/>
    </location>
</feature>
<dbReference type="RefSeq" id="WP_345071986.1">
    <property type="nucleotide sequence ID" value="NZ_BAABDJ010000007.1"/>
</dbReference>
<dbReference type="InterPro" id="IPR020846">
    <property type="entry name" value="MFS_dom"/>
</dbReference>
<evidence type="ECO:0000256" key="2">
    <source>
        <dbReference type="ARBA" id="ARBA00022475"/>
    </source>
</evidence>
<feature type="transmembrane region" description="Helical" evidence="6">
    <location>
        <begin position="190"/>
        <end position="209"/>
    </location>
</feature>
<dbReference type="PANTHER" id="PTHR43702:SF3">
    <property type="entry name" value="PROTEIN TSGA"/>
    <property type="match status" value="1"/>
</dbReference>
<keyword evidence="5 6" id="KW-0472">Membrane</keyword>
<feature type="transmembrane region" description="Helical" evidence="6">
    <location>
        <begin position="287"/>
        <end position="305"/>
    </location>
</feature>
<feature type="transmembrane region" description="Helical" evidence="6">
    <location>
        <begin position="62"/>
        <end position="82"/>
    </location>
</feature>
<dbReference type="PANTHER" id="PTHR43702">
    <property type="entry name" value="L-FUCOSE-PROTON SYMPORTER"/>
    <property type="match status" value="1"/>
</dbReference>
<keyword evidence="4 6" id="KW-1133">Transmembrane helix</keyword>
<feature type="transmembrane region" description="Helical" evidence="6">
    <location>
        <begin position="154"/>
        <end position="175"/>
    </location>
</feature>
<keyword evidence="2" id="KW-1003">Cell membrane</keyword>
<dbReference type="NCBIfam" id="TIGR00885">
    <property type="entry name" value="fucP"/>
    <property type="match status" value="1"/>
</dbReference>
<dbReference type="SUPFAM" id="SSF103473">
    <property type="entry name" value="MFS general substrate transporter"/>
    <property type="match status" value="1"/>
</dbReference>
<dbReference type="InterPro" id="IPR036259">
    <property type="entry name" value="MFS_trans_sf"/>
</dbReference>
<protein>
    <submittedName>
        <fullName evidence="8">L-fucose:H+ symporter permease</fullName>
    </submittedName>
</protein>
<dbReference type="CDD" id="cd17394">
    <property type="entry name" value="MFS_FucP_like"/>
    <property type="match status" value="1"/>
</dbReference>
<name>A0ABP7RY11_9BACT</name>